<dbReference type="InterPro" id="IPR036477">
    <property type="entry name" value="Formyl_transf_N_sf"/>
</dbReference>
<sequence length="215" mass="24345">MDTFSMDIVVLISGNGSNLQALIDQQPDHHYRIVAVISNKPDAYGLQRAQQANIPTKVIDHQQFTDRNAFDQALQNNIDNFQPELVVLAGFMRILTDNFVRHYTGRMINIHPSLLPKYRGLHTHQRVIDAGDTEHGTTVHFVTEELDGGPIIIQAVISVTKEDTATTLAQKVQQQEHIIYPKAVAWFSERKLKMEHNKCLLDGELLPPQGVQIRH</sequence>
<reference evidence="8 9" key="1">
    <citation type="submission" date="2017-04" db="EMBL/GenBank/DDBJ databases">
        <title>Draft genome sequence of Zooshikella ganghwensis VG4 isolated from Red Sea sediments.</title>
        <authorList>
            <person name="Rehman Z."/>
            <person name="Alam I."/>
            <person name="Kamau A."/>
            <person name="Bajic V."/>
            <person name="Leiknes T."/>
        </authorList>
    </citation>
    <scope>NUCLEOTIDE SEQUENCE [LARGE SCALE GENOMIC DNA]</scope>
    <source>
        <strain evidence="8 9">VG4</strain>
    </source>
</reference>
<evidence type="ECO:0000256" key="4">
    <source>
        <dbReference type="ARBA" id="ARBA00038440"/>
    </source>
</evidence>
<dbReference type="HAMAP" id="MF_01930">
    <property type="entry name" value="PurN"/>
    <property type="match status" value="1"/>
</dbReference>
<dbReference type="InterPro" id="IPR002376">
    <property type="entry name" value="Formyl_transf_N"/>
</dbReference>
<evidence type="ECO:0000259" key="7">
    <source>
        <dbReference type="Pfam" id="PF00551"/>
    </source>
</evidence>
<keyword evidence="3 6" id="KW-0658">Purine biosynthesis</keyword>
<dbReference type="EMBL" id="NDXW01000001">
    <property type="protein sequence ID" value="RDH43064.1"/>
    <property type="molecule type" value="Genomic_DNA"/>
</dbReference>
<comment type="function">
    <text evidence="6">Catalyzes the transfer of a formyl group from 10-formyltetrahydrofolate to 5-phospho-ribosyl-glycinamide (GAR), producing 5-phospho-ribosyl-N-formylglycinamide (FGAR) and tetrahydrofolate.</text>
</comment>
<dbReference type="NCBIfam" id="TIGR00639">
    <property type="entry name" value="PurN"/>
    <property type="match status" value="1"/>
</dbReference>
<dbReference type="EC" id="2.1.2.2" evidence="6"/>
<evidence type="ECO:0000256" key="3">
    <source>
        <dbReference type="ARBA" id="ARBA00022755"/>
    </source>
</evidence>
<dbReference type="GO" id="GO:0005829">
    <property type="term" value="C:cytosol"/>
    <property type="evidence" value="ECO:0007669"/>
    <property type="project" value="TreeGrafter"/>
</dbReference>
<feature type="site" description="Raises pKa of active site His" evidence="6">
    <location>
        <position position="147"/>
    </location>
</feature>
<dbReference type="PANTHER" id="PTHR43369">
    <property type="entry name" value="PHOSPHORIBOSYLGLYCINAMIDE FORMYLTRANSFERASE"/>
    <property type="match status" value="1"/>
</dbReference>
<feature type="domain" description="Formyl transferase N-terminal" evidence="7">
    <location>
        <begin position="6"/>
        <end position="184"/>
    </location>
</feature>
<proteinExistence type="inferred from homology"/>
<feature type="binding site" evidence="6">
    <location>
        <position position="109"/>
    </location>
    <ligand>
        <name>(6R)-10-formyltetrahydrofolate</name>
        <dbReference type="ChEBI" id="CHEBI:195366"/>
    </ligand>
</feature>
<organism evidence="8 9">
    <name type="scientific">Zooshikella ganghwensis</name>
    <dbReference type="NCBI Taxonomy" id="202772"/>
    <lineage>
        <taxon>Bacteria</taxon>
        <taxon>Pseudomonadati</taxon>
        <taxon>Pseudomonadota</taxon>
        <taxon>Gammaproteobacteria</taxon>
        <taxon>Oceanospirillales</taxon>
        <taxon>Zooshikellaceae</taxon>
        <taxon>Zooshikella</taxon>
    </lineage>
</organism>
<dbReference type="RefSeq" id="WP_027706556.1">
    <property type="nucleotide sequence ID" value="NZ_NDXW01000001.1"/>
</dbReference>
<dbReference type="SUPFAM" id="SSF53328">
    <property type="entry name" value="Formyltransferase"/>
    <property type="match status" value="1"/>
</dbReference>
<comment type="pathway">
    <text evidence="1 6">Purine metabolism; IMP biosynthesis via de novo pathway; N(2)-formyl-N(1)-(5-phospho-D-ribosyl)glycinamide from N(1)-(5-phospho-D-ribosyl)glycinamide (10-formyl THF route): step 1/1.</text>
</comment>
<keyword evidence="9" id="KW-1185">Reference proteome</keyword>
<accession>A0A4P9VKY9</accession>
<dbReference type="InterPro" id="IPR004607">
    <property type="entry name" value="GART"/>
</dbReference>
<dbReference type="InterPro" id="IPR001555">
    <property type="entry name" value="GART_AS"/>
</dbReference>
<dbReference type="Gene3D" id="3.40.50.170">
    <property type="entry name" value="Formyl transferase, N-terminal domain"/>
    <property type="match status" value="1"/>
</dbReference>
<dbReference type="UniPathway" id="UPA00074">
    <property type="reaction ID" value="UER00126"/>
</dbReference>
<protein>
    <recommendedName>
        <fullName evidence="6">Phosphoribosylglycinamide formyltransferase</fullName>
        <ecNumber evidence="6">2.1.2.2</ecNumber>
    </recommendedName>
    <alternativeName>
        <fullName evidence="6">5'-phosphoribosylglycinamide transformylase</fullName>
    </alternativeName>
    <alternativeName>
        <fullName evidence="6">GAR transformylase</fullName>
        <shortName evidence="6">GART</shortName>
    </alternativeName>
</protein>
<comment type="similarity">
    <text evidence="4 6">Belongs to the GART family.</text>
</comment>
<dbReference type="GO" id="GO:0004644">
    <property type="term" value="F:phosphoribosylglycinamide formyltransferase activity"/>
    <property type="evidence" value="ECO:0007669"/>
    <property type="project" value="UniProtKB-UniRule"/>
</dbReference>
<comment type="caution">
    <text evidence="8">The sequence shown here is derived from an EMBL/GenBank/DDBJ whole genome shotgun (WGS) entry which is preliminary data.</text>
</comment>
<evidence type="ECO:0000256" key="2">
    <source>
        <dbReference type="ARBA" id="ARBA00022679"/>
    </source>
</evidence>
<dbReference type="Pfam" id="PF00551">
    <property type="entry name" value="Formyl_trans_N"/>
    <property type="match status" value="1"/>
</dbReference>
<keyword evidence="2 6" id="KW-0808">Transferase</keyword>
<dbReference type="PANTHER" id="PTHR43369:SF2">
    <property type="entry name" value="PHOSPHORIBOSYLGLYCINAMIDE FORMYLTRANSFERASE"/>
    <property type="match status" value="1"/>
</dbReference>
<feature type="binding site" evidence="6">
    <location>
        <begin position="92"/>
        <end position="95"/>
    </location>
    <ligand>
        <name>(6R)-10-formyltetrahydrofolate</name>
        <dbReference type="ChEBI" id="CHEBI:195366"/>
    </ligand>
</feature>
<feature type="binding site" evidence="6">
    <location>
        <position position="67"/>
    </location>
    <ligand>
        <name>(6R)-10-formyltetrahydrofolate</name>
        <dbReference type="ChEBI" id="CHEBI:195366"/>
    </ligand>
</feature>
<feature type="binding site" evidence="6">
    <location>
        <begin position="16"/>
        <end position="18"/>
    </location>
    <ligand>
        <name>N(1)-(5-phospho-beta-D-ribosyl)glycinamide</name>
        <dbReference type="ChEBI" id="CHEBI:143788"/>
    </ligand>
</feature>
<name>A0A4P9VKY9_9GAMM</name>
<evidence type="ECO:0000313" key="9">
    <source>
        <dbReference type="Proteomes" id="UP000257039"/>
    </source>
</evidence>
<comment type="catalytic activity">
    <reaction evidence="5 6">
        <text>N(1)-(5-phospho-beta-D-ribosyl)glycinamide + (6R)-10-formyltetrahydrofolate = N(2)-formyl-N(1)-(5-phospho-beta-D-ribosyl)glycinamide + (6S)-5,6,7,8-tetrahydrofolate + H(+)</text>
        <dbReference type="Rhea" id="RHEA:15053"/>
        <dbReference type="ChEBI" id="CHEBI:15378"/>
        <dbReference type="ChEBI" id="CHEBI:57453"/>
        <dbReference type="ChEBI" id="CHEBI:143788"/>
        <dbReference type="ChEBI" id="CHEBI:147286"/>
        <dbReference type="ChEBI" id="CHEBI:195366"/>
        <dbReference type="EC" id="2.1.2.2"/>
    </reaction>
</comment>
<feature type="active site" description="Proton donor" evidence="6">
    <location>
        <position position="111"/>
    </location>
</feature>
<evidence type="ECO:0000313" key="8">
    <source>
        <dbReference type="EMBL" id="RDH43064.1"/>
    </source>
</evidence>
<evidence type="ECO:0000256" key="6">
    <source>
        <dbReference type="HAMAP-Rule" id="MF_01930"/>
    </source>
</evidence>
<dbReference type="Proteomes" id="UP000257039">
    <property type="component" value="Unassembled WGS sequence"/>
</dbReference>
<dbReference type="AlphaFoldDB" id="A0A4P9VKY9"/>
<gene>
    <name evidence="6" type="primary">purN</name>
    <name evidence="8" type="ORF">B9G39_06145</name>
</gene>
<evidence type="ECO:0000256" key="5">
    <source>
        <dbReference type="ARBA" id="ARBA00047664"/>
    </source>
</evidence>
<dbReference type="PROSITE" id="PS00373">
    <property type="entry name" value="GART"/>
    <property type="match status" value="1"/>
</dbReference>
<dbReference type="CDD" id="cd08645">
    <property type="entry name" value="FMT_core_GART"/>
    <property type="match status" value="1"/>
</dbReference>
<evidence type="ECO:0000256" key="1">
    <source>
        <dbReference type="ARBA" id="ARBA00005054"/>
    </source>
</evidence>
<dbReference type="GO" id="GO:0006189">
    <property type="term" value="P:'de novo' IMP biosynthetic process"/>
    <property type="evidence" value="ECO:0007669"/>
    <property type="project" value="UniProtKB-UniRule"/>
</dbReference>